<dbReference type="EMBL" id="JBHLUN010000009">
    <property type="protein sequence ID" value="MFC0409442.1"/>
    <property type="molecule type" value="Genomic_DNA"/>
</dbReference>
<dbReference type="GO" id="GO:0033711">
    <property type="term" value="F:4-phosphoerythronate dehydrogenase activity"/>
    <property type="evidence" value="ECO:0007669"/>
    <property type="project" value="UniProtKB-EC"/>
</dbReference>
<evidence type="ECO:0000256" key="1">
    <source>
        <dbReference type="ARBA" id="ARBA00023027"/>
    </source>
</evidence>
<comment type="caution">
    <text evidence="3">The sequence shown here is derived from an EMBL/GenBank/DDBJ whole genome shotgun (WGS) entry which is preliminary data.</text>
</comment>
<feature type="compositionally biased region" description="Basic and acidic residues" evidence="2">
    <location>
        <begin position="126"/>
        <end position="138"/>
    </location>
</feature>
<dbReference type="PANTHER" id="PTHR43574">
    <property type="entry name" value="EPIMERASE-RELATED"/>
    <property type="match status" value="1"/>
</dbReference>
<reference evidence="3 4" key="1">
    <citation type="submission" date="2024-09" db="EMBL/GenBank/DDBJ databases">
        <authorList>
            <person name="Sun Q."/>
            <person name="Mori K."/>
        </authorList>
    </citation>
    <scope>NUCLEOTIDE SEQUENCE [LARGE SCALE GENOMIC DNA]</scope>
    <source>
        <strain evidence="3 4">TBRC 5777</strain>
    </source>
</reference>
<feature type="region of interest" description="Disordered" evidence="2">
    <location>
        <begin position="122"/>
        <end position="142"/>
    </location>
</feature>
<dbReference type="Proteomes" id="UP001589865">
    <property type="component" value="Unassembled WGS sequence"/>
</dbReference>
<evidence type="ECO:0000313" key="4">
    <source>
        <dbReference type="Proteomes" id="UP001589865"/>
    </source>
</evidence>
<evidence type="ECO:0000256" key="2">
    <source>
        <dbReference type="SAM" id="MobiDB-lite"/>
    </source>
</evidence>
<gene>
    <name evidence="3" type="ORF">ACFFGY_14405</name>
</gene>
<organism evidence="3 4">
    <name type="scientific">Roseomonas elaeocarpi</name>
    <dbReference type="NCBI Taxonomy" id="907779"/>
    <lineage>
        <taxon>Bacteria</taxon>
        <taxon>Pseudomonadati</taxon>
        <taxon>Pseudomonadota</taxon>
        <taxon>Alphaproteobacteria</taxon>
        <taxon>Acetobacterales</taxon>
        <taxon>Roseomonadaceae</taxon>
        <taxon>Roseomonas</taxon>
    </lineage>
</organism>
<protein>
    <submittedName>
        <fullName evidence="3">SDR family oxidoreductase</fullName>
        <ecNumber evidence="3">1.1.1.290</ecNumber>
    </submittedName>
</protein>
<evidence type="ECO:0000313" key="3">
    <source>
        <dbReference type="EMBL" id="MFC0409442.1"/>
    </source>
</evidence>
<proteinExistence type="predicted"/>
<dbReference type="RefSeq" id="WP_377045185.1">
    <property type="nucleotide sequence ID" value="NZ_JBHLUN010000009.1"/>
</dbReference>
<dbReference type="SUPFAM" id="SSF51735">
    <property type="entry name" value="NAD(P)-binding Rossmann-fold domains"/>
    <property type="match status" value="1"/>
</dbReference>
<accession>A0ABV6JVU6</accession>
<dbReference type="CDD" id="cd05266">
    <property type="entry name" value="SDR_a4"/>
    <property type="match status" value="1"/>
</dbReference>
<name>A0ABV6JVU6_9PROT</name>
<keyword evidence="3" id="KW-0560">Oxidoreductase</keyword>
<keyword evidence="1" id="KW-0520">NAD</keyword>
<dbReference type="EC" id="1.1.1.290" evidence="3"/>
<dbReference type="InterPro" id="IPR036291">
    <property type="entry name" value="NAD(P)-bd_dom_sf"/>
</dbReference>
<keyword evidence="4" id="KW-1185">Reference proteome</keyword>
<sequence>MPQSNAPSAAAPLGATSRGRMLVFGLGYTGYTISRAAAAAGFAVQVTSRGAESVEQRDGFAVVPFGAAGPAILAATHVISTVPPGREEGDPVLLAWASAIGAAPALRWLGYLSTTGVYGDRGGAAVDERTEPRPQQDRSRRRLRAEEEWAALLRPGLSLDLFRVGGIYGPGRSPFDDLRAGQARRVARPGHVFSRIHRDDIARAVVAAADKPAEGRRVLHLVDDEPVETAAMVAEAARLLGLPVPPAIPFEEAVATMSPMARSFWSENRRVENRLTKVALGLEWRYPTYREGLRGILAQERVEGAGEQNEV</sequence>
<dbReference type="Gene3D" id="3.40.50.720">
    <property type="entry name" value="NAD(P)-binding Rossmann-like Domain"/>
    <property type="match status" value="1"/>
</dbReference>